<organism evidence="1">
    <name type="scientific">Arundo donax</name>
    <name type="common">Giant reed</name>
    <name type="synonym">Donax arundinaceus</name>
    <dbReference type="NCBI Taxonomy" id="35708"/>
    <lineage>
        <taxon>Eukaryota</taxon>
        <taxon>Viridiplantae</taxon>
        <taxon>Streptophyta</taxon>
        <taxon>Embryophyta</taxon>
        <taxon>Tracheophyta</taxon>
        <taxon>Spermatophyta</taxon>
        <taxon>Magnoliopsida</taxon>
        <taxon>Liliopsida</taxon>
        <taxon>Poales</taxon>
        <taxon>Poaceae</taxon>
        <taxon>PACMAD clade</taxon>
        <taxon>Arundinoideae</taxon>
        <taxon>Arundineae</taxon>
        <taxon>Arundo</taxon>
    </lineage>
</organism>
<reference evidence="1" key="1">
    <citation type="submission" date="2014-09" db="EMBL/GenBank/DDBJ databases">
        <authorList>
            <person name="Magalhaes I.L.F."/>
            <person name="Oliveira U."/>
            <person name="Santos F.R."/>
            <person name="Vidigal T.H.D.A."/>
            <person name="Brescovit A.D."/>
            <person name="Santos A.J."/>
        </authorList>
    </citation>
    <scope>NUCLEOTIDE SEQUENCE</scope>
    <source>
        <tissue evidence="1">Shoot tissue taken approximately 20 cm above the soil surface</tissue>
    </source>
</reference>
<accession>A0A0A8YBJ1</accession>
<evidence type="ECO:0000313" key="1">
    <source>
        <dbReference type="EMBL" id="JAD23339.1"/>
    </source>
</evidence>
<reference evidence="1" key="2">
    <citation type="journal article" date="2015" name="Data Brief">
        <title>Shoot transcriptome of the giant reed, Arundo donax.</title>
        <authorList>
            <person name="Barrero R.A."/>
            <person name="Guerrero F.D."/>
            <person name="Moolhuijzen P."/>
            <person name="Goolsby J.A."/>
            <person name="Tidwell J."/>
            <person name="Bellgard S.E."/>
            <person name="Bellgard M.I."/>
        </authorList>
    </citation>
    <scope>NUCLEOTIDE SEQUENCE</scope>
    <source>
        <tissue evidence="1">Shoot tissue taken approximately 20 cm above the soil surface</tissue>
    </source>
</reference>
<sequence>MACFNPFQPPGYCCYNCLFLLPGFRLQASNFFLLIFLKESYLFSLFGSF</sequence>
<dbReference type="EMBL" id="GBRH01274556">
    <property type="protein sequence ID" value="JAD23339.1"/>
    <property type="molecule type" value="Transcribed_RNA"/>
</dbReference>
<protein>
    <submittedName>
        <fullName evidence="1">Uncharacterized protein</fullName>
    </submittedName>
</protein>
<name>A0A0A8YBJ1_ARUDO</name>
<proteinExistence type="predicted"/>
<dbReference type="AlphaFoldDB" id="A0A0A8YBJ1"/>